<proteinExistence type="predicted"/>
<feature type="compositionally biased region" description="Polar residues" evidence="1">
    <location>
        <begin position="12"/>
        <end position="40"/>
    </location>
</feature>
<feature type="transmembrane region" description="Helical" evidence="2">
    <location>
        <begin position="253"/>
        <end position="276"/>
    </location>
</feature>
<dbReference type="InterPro" id="IPR021369">
    <property type="entry name" value="DUF2985"/>
</dbReference>
<keyword evidence="4" id="KW-1185">Reference proteome</keyword>
<dbReference type="Proteomes" id="UP000305067">
    <property type="component" value="Unassembled WGS sequence"/>
</dbReference>
<dbReference type="OrthoDB" id="3365211at2759"/>
<dbReference type="PANTHER" id="PTHR35872">
    <property type="entry name" value="INTEGRAL MEMBRANE PROTEIN (AFU_ORTHOLOGUE AFUA_5G07110)"/>
    <property type="match status" value="1"/>
</dbReference>
<protein>
    <submittedName>
        <fullName evidence="3">Uncharacterized protein</fullName>
    </submittedName>
</protein>
<sequence length="535" mass="59765">MPSVRVRKGHQSRPQASFNQPPQALDAQTRQGSVSPLGQESQEDVRVTHSLRRPASKIDNHITRFDVPSSKRLHTVSSNADNAGPSTIPNSPQDHESNTHSTRNHERFTAIPGQATDVRVRSDPEDEDRTSYIGSVLSTADGHPETRAPLGAGLRNLHHHDDIVEHLDVIDAQVATVSNLTNAANSILIPPLAFYSRKPVVTLFAPPPADMDSEKYGNGAGDSLDRHVDDVLKRPSKIRRTLRGVWSFLKTPMGIITGIYGFLVVFWGAAIVLFLGKLINLHNSNTQGFWVEVSSQVVNGLFTVTGVGLIPFRILDTYRIYRIWHFKRRTSKLRRQAGLPQLLDVDDLPDPYYDVNYVHVLTDEEQKELHRHQVKFHHSQTWYRAHGTDTHRAFPINTALVICLFNDGNSVFQVILCATMWSMNRFERPAWSTGLLIPASFLCGIAAGIFIWRGGQKTRRREEIIEKLRAVLAMEFDQKKDDGLSSRNETPVPARVSEKETGSRAALCPKEKVLPGEAVEERMVIPAVGAQANGH</sequence>
<evidence type="ECO:0000256" key="1">
    <source>
        <dbReference type="SAM" id="MobiDB-lite"/>
    </source>
</evidence>
<feature type="compositionally biased region" description="Polar residues" evidence="1">
    <location>
        <begin position="75"/>
        <end position="92"/>
    </location>
</feature>
<dbReference type="PANTHER" id="PTHR35872:SF2">
    <property type="entry name" value="INTEGRAL MEMBRANE PROTEIN (AFU_ORTHOLOGUE AFUA_5G07110)"/>
    <property type="match status" value="1"/>
</dbReference>
<keyword evidence="2" id="KW-0472">Membrane</keyword>
<name>A0A5C3R4N5_9AGAR</name>
<evidence type="ECO:0000313" key="4">
    <source>
        <dbReference type="Proteomes" id="UP000305067"/>
    </source>
</evidence>
<accession>A0A5C3R4N5</accession>
<dbReference type="AlphaFoldDB" id="A0A5C3R4N5"/>
<feature type="transmembrane region" description="Helical" evidence="2">
    <location>
        <begin position="399"/>
        <end position="423"/>
    </location>
</feature>
<keyword evidence="2" id="KW-0812">Transmembrane</keyword>
<dbReference type="Pfam" id="PF11204">
    <property type="entry name" value="DUF2985"/>
    <property type="match status" value="1"/>
</dbReference>
<feature type="transmembrane region" description="Helical" evidence="2">
    <location>
        <begin position="435"/>
        <end position="452"/>
    </location>
</feature>
<gene>
    <name evidence="3" type="ORF">BDV98DRAFT_542085</name>
</gene>
<reference evidence="3 4" key="1">
    <citation type="journal article" date="2019" name="Nat. Ecol. Evol.">
        <title>Megaphylogeny resolves global patterns of mushroom evolution.</title>
        <authorList>
            <person name="Varga T."/>
            <person name="Krizsan K."/>
            <person name="Foldi C."/>
            <person name="Dima B."/>
            <person name="Sanchez-Garcia M."/>
            <person name="Sanchez-Ramirez S."/>
            <person name="Szollosi G.J."/>
            <person name="Szarkandi J.G."/>
            <person name="Papp V."/>
            <person name="Albert L."/>
            <person name="Andreopoulos W."/>
            <person name="Angelini C."/>
            <person name="Antonin V."/>
            <person name="Barry K.W."/>
            <person name="Bougher N.L."/>
            <person name="Buchanan P."/>
            <person name="Buyck B."/>
            <person name="Bense V."/>
            <person name="Catcheside P."/>
            <person name="Chovatia M."/>
            <person name="Cooper J."/>
            <person name="Damon W."/>
            <person name="Desjardin D."/>
            <person name="Finy P."/>
            <person name="Geml J."/>
            <person name="Haridas S."/>
            <person name="Hughes K."/>
            <person name="Justo A."/>
            <person name="Karasinski D."/>
            <person name="Kautmanova I."/>
            <person name="Kiss B."/>
            <person name="Kocsube S."/>
            <person name="Kotiranta H."/>
            <person name="LaButti K.M."/>
            <person name="Lechner B.E."/>
            <person name="Liimatainen K."/>
            <person name="Lipzen A."/>
            <person name="Lukacs Z."/>
            <person name="Mihaltcheva S."/>
            <person name="Morgado L.N."/>
            <person name="Niskanen T."/>
            <person name="Noordeloos M.E."/>
            <person name="Ohm R.A."/>
            <person name="Ortiz-Santana B."/>
            <person name="Ovrebo C."/>
            <person name="Racz N."/>
            <person name="Riley R."/>
            <person name="Savchenko A."/>
            <person name="Shiryaev A."/>
            <person name="Soop K."/>
            <person name="Spirin V."/>
            <person name="Szebenyi C."/>
            <person name="Tomsovsky M."/>
            <person name="Tulloss R.E."/>
            <person name="Uehling J."/>
            <person name="Grigoriev I.V."/>
            <person name="Vagvolgyi C."/>
            <person name="Papp T."/>
            <person name="Martin F.M."/>
            <person name="Miettinen O."/>
            <person name="Hibbett D.S."/>
            <person name="Nagy L.G."/>
        </authorList>
    </citation>
    <scope>NUCLEOTIDE SEQUENCE [LARGE SCALE GENOMIC DNA]</scope>
    <source>
        <strain evidence="3 4">CBS 309.79</strain>
    </source>
</reference>
<dbReference type="EMBL" id="ML178816">
    <property type="protein sequence ID" value="TFL05874.1"/>
    <property type="molecule type" value="Genomic_DNA"/>
</dbReference>
<evidence type="ECO:0000256" key="2">
    <source>
        <dbReference type="SAM" id="Phobius"/>
    </source>
</evidence>
<feature type="compositionally biased region" description="Basic residues" evidence="1">
    <location>
        <begin position="1"/>
        <end position="11"/>
    </location>
</feature>
<dbReference type="STRING" id="1884261.A0A5C3R4N5"/>
<feature type="transmembrane region" description="Helical" evidence="2">
    <location>
        <begin position="296"/>
        <end position="315"/>
    </location>
</feature>
<evidence type="ECO:0000313" key="3">
    <source>
        <dbReference type="EMBL" id="TFL05874.1"/>
    </source>
</evidence>
<feature type="region of interest" description="Disordered" evidence="1">
    <location>
        <begin position="482"/>
        <end position="503"/>
    </location>
</feature>
<organism evidence="3 4">
    <name type="scientific">Pterulicium gracile</name>
    <dbReference type="NCBI Taxonomy" id="1884261"/>
    <lineage>
        <taxon>Eukaryota</taxon>
        <taxon>Fungi</taxon>
        <taxon>Dikarya</taxon>
        <taxon>Basidiomycota</taxon>
        <taxon>Agaricomycotina</taxon>
        <taxon>Agaricomycetes</taxon>
        <taxon>Agaricomycetidae</taxon>
        <taxon>Agaricales</taxon>
        <taxon>Pleurotineae</taxon>
        <taxon>Pterulaceae</taxon>
        <taxon>Pterulicium</taxon>
    </lineage>
</organism>
<keyword evidence="2" id="KW-1133">Transmembrane helix</keyword>
<feature type="region of interest" description="Disordered" evidence="1">
    <location>
        <begin position="1"/>
        <end position="114"/>
    </location>
</feature>
<feature type="compositionally biased region" description="Basic and acidic residues" evidence="1">
    <location>
        <begin position="93"/>
        <end position="108"/>
    </location>
</feature>